<evidence type="ECO:0000256" key="3">
    <source>
        <dbReference type="ARBA" id="ARBA00023235"/>
    </source>
</evidence>
<evidence type="ECO:0000256" key="1">
    <source>
        <dbReference type="ARBA" id="ARBA00009755"/>
    </source>
</evidence>
<evidence type="ECO:0000313" key="6">
    <source>
        <dbReference type="Proteomes" id="UP000729402"/>
    </source>
</evidence>
<reference evidence="5" key="1">
    <citation type="journal article" date="2021" name="bioRxiv">
        <title>Whole Genome Assembly and Annotation of Northern Wild Rice, Zizania palustris L., Supports a Whole Genome Duplication in the Zizania Genus.</title>
        <authorList>
            <person name="Haas M."/>
            <person name="Kono T."/>
            <person name="Macchietto M."/>
            <person name="Millas R."/>
            <person name="McGilp L."/>
            <person name="Shao M."/>
            <person name="Duquette J."/>
            <person name="Hirsch C.N."/>
            <person name="Kimball J."/>
        </authorList>
    </citation>
    <scope>NUCLEOTIDE SEQUENCE</scope>
    <source>
        <tissue evidence="5">Fresh leaf tissue</tissue>
    </source>
</reference>
<dbReference type="InterPro" id="IPR032697">
    <property type="entry name" value="SQ_cyclase_N"/>
</dbReference>
<dbReference type="FunFam" id="1.50.10.20:FF:000002">
    <property type="entry name" value="Terpene cyclase/mutase family member"/>
    <property type="match status" value="1"/>
</dbReference>
<proteinExistence type="inferred from homology"/>
<reference evidence="5" key="2">
    <citation type="submission" date="2021-02" db="EMBL/GenBank/DDBJ databases">
        <authorList>
            <person name="Kimball J.A."/>
            <person name="Haas M.W."/>
            <person name="Macchietto M."/>
            <person name="Kono T."/>
            <person name="Duquette J."/>
            <person name="Shao M."/>
        </authorList>
    </citation>
    <scope>NUCLEOTIDE SEQUENCE</scope>
    <source>
        <tissue evidence="5">Fresh leaf tissue</tissue>
    </source>
</reference>
<evidence type="ECO:0000313" key="5">
    <source>
        <dbReference type="EMBL" id="KAG8089610.1"/>
    </source>
</evidence>
<evidence type="ECO:0000256" key="2">
    <source>
        <dbReference type="ARBA" id="ARBA00022737"/>
    </source>
</evidence>
<dbReference type="GO" id="GO:0031559">
    <property type="term" value="F:oxidosqualene cyclase activity"/>
    <property type="evidence" value="ECO:0007669"/>
    <property type="project" value="UniProtKB-ARBA"/>
</dbReference>
<organism evidence="5 6">
    <name type="scientific">Zizania palustris</name>
    <name type="common">Northern wild rice</name>
    <dbReference type="NCBI Taxonomy" id="103762"/>
    <lineage>
        <taxon>Eukaryota</taxon>
        <taxon>Viridiplantae</taxon>
        <taxon>Streptophyta</taxon>
        <taxon>Embryophyta</taxon>
        <taxon>Tracheophyta</taxon>
        <taxon>Spermatophyta</taxon>
        <taxon>Magnoliopsida</taxon>
        <taxon>Liliopsida</taxon>
        <taxon>Poales</taxon>
        <taxon>Poaceae</taxon>
        <taxon>BOP clade</taxon>
        <taxon>Oryzoideae</taxon>
        <taxon>Oryzeae</taxon>
        <taxon>Zizaniinae</taxon>
        <taxon>Zizania</taxon>
    </lineage>
</organism>
<dbReference type="PANTHER" id="PTHR11764:SF88">
    <property type="entry name" value="ACHILLEOL B SYNTHASE"/>
    <property type="match status" value="1"/>
</dbReference>
<keyword evidence="6" id="KW-1185">Reference proteome</keyword>
<dbReference type="InterPro" id="IPR018333">
    <property type="entry name" value="Squalene_cyclase"/>
</dbReference>
<dbReference type="NCBIfam" id="TIGR01787">
    <property type="entry name" value="squalene_cyclas"/>
    <property type="match status" value="1"/>
</dbReference>
<comment type="caution">
    <text evidence="5">The sequence shown here is derived from an EMBL/GenBank/DDBJ whole genome shotgun (WGS) entry which is preliminary data.</text>
</comment>
<comment type="similarity">
    <text evidence="1">Belongs to the terpene cyclase/mutase family.</text>
</comment>
<feature type="domain" description="Squalene cyclase N-terminal" evidence="4">
    <location>
        <begin position="101"/>
        <end position="376"/>
    </location>
</feature>
<dbReference type="AlphaFoldDB" id="A0A8J5WEQ2"/>
<name>A0A8J5WEQ2_ZIZPA</name>
<dbReference type="EMBL" id="JAAALK010000081">
    <property type="protein sequence ID" value="KAG8089610.1"/>
    <property type="molecule type" value="Genomic_DNA"/>
</dbReference>
<dbReference type="OrthoDB" id="21502at2759"/>
<dbReference type="Proteomes" id="UP000729402">
    <property type="component" value="Unassembled WGS sequence"/>
</dbReference>
<sequence length="534" mass="60909">MWRLKIAEECGSSDPLLRTSNGFLGRAVWEFDADAGTPEELAEVERLRRDFTRRRFERKESQDLLLRLQYSKSSIPQLDDSAIVIQDNEDITEETILSSLRRALNQFSALQAHDGHWPGDYSGIMFIMPLLIFSLHVTGTLEVIISLEHRREICRYIYNHQNGDGGWGTDILGQSTMFGSCLNYATLKLLGEVVDQNDALAKGRDWILSHGSATAAPQWAKIWLSVIGVYDWSGNKAIIPELWMVPHFLPIHPGKFWCFVRMIYMPMAYLYGKKFVGPITPTISEIREELYDIPYNEVDWNKARNSCAKEDLRYPSSWVQNIAWAGLNKFVEPICNYWPFNKLRETSLRNLIKHIYYEDESTKYIGLCPINKALNMICCWIENPNSDAFKKHLPRIYDYLWISEDGMKAQVCDGCQTWETSFIIQAFCSSGLVDEFSSTLEKAYGFLKNSQVLNDLPNGTSFYRHRSKGSWTLSTADNVLSLTFAATCRTSAATCRISNTTCLHRVFGSPLTSTVACRRRLDPPLPAASEDAAR</sequence>
<keyword evidence="3" id="KW-0413">Isomerase</keyword>
<accession>A0A8J5WEQ2</accession>
<gene>
    <name evidence="5" type="ORF">GUJ93_ZPchr0011g27677</name>
</gene>
<dbReference type="Pfam" id="PF13249">
    <property type="entry name" value="SQHop_cyclase_N"/>
    <property type="match status" value="1"/>
</dbReference>
<dbReference type="GO" id="GO:0016104">
    <property type="term" value="P:triterpenoid biosynthetic process"/>
    <property type="evidence" value="ECO:0007669"/>
    <property type="project" value="InterPro"/>
</dbReference>
<dbReference type="GO" id="GO:0005811">
    <property type="term" value="C:lipid droplet"/>
    <property type="evidence" value="ECO:0007669"/>
    <property type="project" value="InterPro"/>
</dbReference>
<dbReference type="PANTHER" id="PTHR11764">
    <property type="entry name" value="TERPENE CYCLASE/MUTASE FAMILY MEMBER"/>
    <property type="match status" value="1"/>
</dbReference>
<keyword evidence="2" id="KW-0677">Repeat</keyword>
<protein>
    <recommendedName>
        <fullName evidence="4">Squalene cyclase N-terminal domain-containing protein</fullName>
    </recommendedName>
</protein>
<evidence type="ECO:0000259" key="4">
    <source>
        <dbReference type="Pfam" id="PF13249"/>
    </source>
</evidence>